<dbReference type="AlphaFoldDB" id="A0A4Y3TVS7"/>
<dbReference type="EMBL" id="BJMV01000008">
    <property type="protein sequence ID" value="GEB85883.1"/>
    <property type="molecule type" value="Genomic_DNA"/>
</dbReference>
<proteinExistence type="predicted"/>
<keyword evidence="2" id="KW-0732">Signal</keyword>
<dbReference type="Proteomes" id="UP000317730">
    <property type="component" value="Unassembled WGS sequence"/>
</dbReference>
<feature type="signal peptide" evidence="2">
    <location>
        <begin position="1"/>
        <end position="38"/>
    </location>
</feature>
<accession>A0A4Y3TVS7</accession>
<evidence type="ECO:0000313" key="3">
    <source>
        <dbReference type="EMBL" id="GEB85883.1"/>
    </source>
</evidence>
<feature type="chain" id="PRO_5021230589" evidence="2">
    <location>
        <begin position="39"/>
        <end position="224"/>
    </location>
</feature>
<reference evidence="3 4" key="1">
    <citation type="submission" date="2019-06" db="EMBL/GenBank/DDBJ databases">
        <title>Whole genome shotgun sequence of Acetobacter peroxydans NBRC 13755.</title>
        <authorList>
            <person name="Hosoyama A."/>
            <person name="Uohara A."/>
            <person name="Ohji S."/>
            <person name="Ichikawa N."/>
        </authorList>
    </citation>
    <scope>NUCLEOTIDE SEQUENCE [LARGE SCALE GENOMIC DNA]</scope>
    <source>
        <strain evidence="3 4">NBRC 13755</strain>
    </source>
</reference>
<evidence type="ECO:0000256" key="2">
    <source>
        <dbReference type="SAM" id="SignalP"/>
    </source>
</evidence>
<gene>
    <name evidence="3" type="ORF">APE01nite_16800</name>
</gene>
<organism evidence="3 4">
    <name type="scientific">Acetobacter peroxydans</name>
    <dbReference type="NCBI Taxonomy" id="104098"/>
    <lineage>
        <taxon>Bacteria</taxon>
        <taxon>Pseudomonadati</taxon>
        <taxon>Pseudomonadota</taxon>
        <taxon>Alphaproteobacteria</taxon>
        <taxon>Acetobacterales</taxon>
        <taxon>Acetobacteraceae</taxon>
        <taxon>Acetobacter</taxon>
    </lineage>
</organism>
<dbReference type="OrthoDB" id="7267849at2"/>
<protein>
    <submittedName>
        <fullName evidence="3">Uncharacterized protein</fullName>
    </submittedName>
</protein>
<keyword evidence="4" id="KW-1185">Reference proteome</keyword>
<feature type="region of interest" description="Disordered" evidence="1">
    <location>
        <begin position="40"/>
        <end position="64"/>
    </location>
</feature>
<dbReference type="RefSeq" id="WP_141376502.1">
    <property type="nucleotide sequence ID" value="NZ_BAPL01000030.1"/>
</dbReference>
<evidence type="ECO:0000256" key="1">
    <source>
        <dbReference type="SAM" id="MobiDB-lite"/>
    </source>
</evidence>
<evidence type="ECO:0000313" key="4">
    <source>
        <dbReference type="Proteomes" id="UP000317730"/>
    </source>
</evidence>
<sequence length="224" mass="23166">MRHSLPFASIMAQYKVLRTASLLSGMITLNLLASPAHAADKSAQDTPSDTSSHHSDIPNTGDDGLRCPAGAVHIAEIRGILHPGGDMGQDQLLGAASVEVCANDATKFSDIVIRGASTADTGSTSAGEKTGVDGTIQIRGRTAQMDSNIYAPISAADLAQCAQQQDSAPPGQDGSAPCKPHPFVASFSGTWVFGIGKWTNFHVGTDTAGNPITLMVRISNGPLE</sequence>
<comment type="caution">
    <text evidence="3">The sequence shown here is derived from an EMBL/GenBank/DDBJ whole genome shotgun (WGS) entry which is preliminary data.</text>
</comment>
<name>A0A4Y3TVS7_9PROT</name>